<dbReference type="FunFam" id="3.40.50.1970:FF:000003">
    <property type="entry name" value="Alcohol dehydrogenase, iron-containing"/>
    <property type="match status" value="1"/>
</dbReference>
<evidence type="ECO:0000313" key="4">
    <source>
        <dbReference type="EMBL" id="MBC8529776.1"/>
    </source>
</evidence>
<dbReference type="Pfam" id="PF25137">
    <property type="entry name" value="ADH_Fe_C"/>
    <property type="match status" value="1"/>
</dbReference>
<protein>
    <submittedName>
        <fullName evidence="4">Iron-containing alcohol dehydrogenase</fullName>
    </submittedName>
</protein>
<dbReference type="Pfam" id="PF00465">
    <property type="entry name" value="Fe-ADH"/>
    <property type="match status" value="1"/>
</dbReference>
<dbReference type="InterPro" id="IPR056798">
    <property type="entry name" value="ADH_Fe_C"/>
</dbReference>
<evidence type="ECO:0000259" key="2">
    <source>
        <dbReference type="Pfam" id="PF00465"/>
    </source>
</evidence>
<dbReference type="Gene3D" id="1.20.1090.10">
    <property type="entry name" value="Dehydroquinate synthase-like - alpha domain"/>
    <property type="match status" value="1"/>
</dbReference>
<name>A0A926HP29_9FIRM</name>
<dbReference type="PANTHER" id="PTHR43633:SF1">
    <property type="entry name" value="ALCOHOL DEHYDROGENASE YQHD"/>
    <property type="match status" value="1"/>
</dbReference>
<dbReference type="PANTHER" id="PTHR43633">
    <property type="entry name" value="ALCOHOL DEHYDROGENASE YQHD"/>
    <property type="match status" value="1"/>
</dbReference>
<dbReference type="InterPro" id="IPR044731">
    <property type="entry name" value="BDH-like"/>
</dbReference>
<dbReference type="GO" id="GO:1990362">
    <property type="term" value="F:butanol dehydrogenase (NAD+) activity"/>
    <property type="evidence" value="ECO:0007669"/>
    <property type="project" value="InterPro"/>
</dbReference>
<dbReference type="RefSeq" id="WP_249285592.1">
    <property type="nucleotide sequence ID" value="NZ_JACRSO010000004.1"/>
</dbReference>
<dbReference type="GO" id="GO:0005829">
    <property type="term" value="C:cytosol"/>
    <property type="evidence" value="ECO:0007669"/>
    <property type="project" value="TreeGrafter"/>
</dbReference>
<keyword evidence="1" id="KW-0560">Oxidoreductase</keyword>
<gene>
    <name evidence="4" type="ORF">H8699_10085</name>
</gene>
<sequence>MKSFDFYSPTEVVFGKGGEQQVGALVKKWGGKKVLLHYGGKSAEKSGLLDRVKASLKAEGIPFVSLGGVQPNPRLSLIYEGIELCKAEGVDFILAVGGGSTIDSAKAIGVGLGHPDEDVWEFYFGKQVQKMAPVGVVLTIAAAGSETSNSSVVTKVEEDGTHVKRSIDQDAIRPKFAVMNPELIYTLPKYQIGCGIADIIMHTLERYFSAAETLGNDLTDRIAESVLKTMIQYGPQYLATPDDYKAASEVMWAGSISHNNMTGCGNGGDFATHLIGHELSARYDAAHGATLTAVWGAWARYVMSENVLRFAQYAVNVWGCDFDSADPERTALAGIACTEKFFASIGMPINIPQIQSGVTEEDMAAMADMCVSRGRTAIGGFKKLSRDDVYNIYVAANR</sequence>
<keyword evidence="5" id="KW-1185">Reference proteome</keyword>
<dbReference type="AlphaFoldDB" id="A0A926HP29"/>
<proteinExistence type="predicted"/>
<organism evidence="4 5">
    <name type="scientific">Luoshenia tenuis</name>
    <dbReference type="NCBI Taxonomy" id="2763654"/>
    <lineage>
        <taxon>Bacteria</taxon>
        <taxon>Bacillati</taxon>
        <taxon>Bacillota</taxon>
        <taxon>Clostridia</taxon>
        <taxon>Christensenellales</taxon>
        <taxon>Christensenellaceae</taxon>
        <taxon>Luoshenia</taxon>
    </lineage>
</organism>
<dbReference type="GO" id="GO:0008106">
    <property type="term" value="F:alcohol dehydrogenase (NADP+) activity"/>
    <property type="evidence" value="ECO:0007669"/>
    <property type="project" value="TreeGrafter"/>
</dbReference>
<feature type="domain" description="Fe-containing alcohol dehydrogenase-like C-terminal" evidence="3">
    <location>
        <begin position="198"/>
        <end position="396"/>
    </location>
</feature>
<dbReference type="Proteomes" id="UP000654279">
    <property type="component" value="Unassembled WGS sequence"/>
</dbReference>
<dbReference type="Gene3D" id="3.40.50.1970">
    <property type="match status" value="1"/>
</dbReference>
<comment type="caution">
    <text evidence="4">The sequence shown here is derived from an EMBL/GenBank/DDBJ whole genome shotgun (WGS) entry which is preliminary data.</text>
</comment>
<dbReference type="SUPFAM" id="SSF56796">
    <property type="entry name" value="Dehydroquinate synthase-like"/>
    <property type="match status" value="1"/>
</dbReference>
<feature type="domain" description="Alcohol dehydrogenase iron-type/glycerol dehydrogenase GldA" evidence="2">
    <location>
        <begin position="9"/>
        <end position="181"/>
    </location>
</feature>
<dbReference type="CDD" id="cd08187">
    <property type="entry name" value="BDH"/>
    <property type="match status" value="1"/>
</dbReference>
<evidence type="ECO:0000259" key="3">
    <source>
        <dbReference type="Pfam" id="PF25137"/>
    </source>
</evidence>
<dbReference type="InterPro" id="IPR001670">
    <property type="entry name" value="ADH_Fe/GldA"/>
</dbReference>
<evidence type="ECO:0000313" key="5">
    <source>
        <dbReference type="Proteomes" id="UP000654279"/>
    </source>
</evidence>
<evidence type="ECO:0000256" key="1">
    <source>
        <dbReference type="ARBA" id="ARBA00023002"/>
    </source>
</evidence>
<dbReference type="GO" id="GO:1990002">
    <property type="term" value="F:methylglyoxal reductase (NADPH) (acetol producing) activity"/>
    <property type="evidence" value="ECO:0007669"/>
    <property type="project" value="TreeGrafter"/>
</dbReference>
<dbReference type="GO" id="GO:0046872">
    <property type="term" value="F:metal ion binding"/>
    <property type="evidence" value="ECO:0007669"/>
    <property type="project" value="InterPro"/>
</dbReference>
<dbReference type="EMBL" id="JACRSO010000004">
    <property type="protein sequence ID" value="MBC8529776.1"/>
    <property type="molecule type" value="Genomic_DNA"/>
</dbReference>
<accession>A0A926HP29</accession>
<reference evidence="4" key="1">
    <citation type="submission" date="2020-08" db="EMBL/GenBank/DDBJ databases">
        <title>Genome public.</title>
        <authorList>
            <person name="Liu C."/>
            <person name="Sun Q."/>
        </authorList>
    </citation>
    <scope>NUCLEOTIDE SEQUENCE</scope>
    <source>
        <strain evidence="4">NSJ-44</strain>
    </source>
</reference>